<organism evidence="1 2">
    <name type="scientific">Catenovulum sediminis</name>
    <dbReference type="NCBI Taxonomy" id="1740262"/>
    <lineage>
        <taxon>Bacteria</taxon>
        <taxon>Pseudomonadati</taxon>
        <taxon>Pseudomonadota</taxon>
        <taxon>Gammaproteobacteria</taxon>
        <taxon>Alteromonadales</taxon>
        <taxon>Alteromonadaceae</taxon>
        <taxon>Catenovulum</taxon>
    </lineage>
</organism>
<comment type="caution">
    <text evidence="1">The sequence shown here is derived from an EMBL/GenBank/DDBJ whole genome shotgun (WGS) entry which is preliminary data.</text>
</comment>
<dbReference type="SUPFAM" id="SSF51905">
    <property type="entry name" value="FAD/NAD(P)-binding domain"/>
    <property type="match status" value="1"/>
</dbReference>
<dbReference type="RefSeq" id="WP_350402211.1">
    <property type="nucleotide sequence ID" value="NZ_JBELOE010000228.1"/>
</dbReference>
<sequence>MNPTTNSVLIIGGGSAGWITAAVLASQVKQQFEKPINITLIESPDVATIGVGEGTWPTMRKTLKSIGISETEFIKECDVSFKQGAKFAKWHTGEDDDFYFHPLMLPQGDGDFDLTPFWQVYKNASDCTPSFSNAVCSQEAICQAGLAPKTITTAEYDSIANYAYHLDAGKFAKLLKKHCIEKLGVVYTQDHITDVNADQEDFIHSVTTKNLGAIKADFFIDCSGFSSLIIDKHYQIPFNNCQHVLFADSAIATQVPYPDPMSPIASHTISTAQANGWIWDIGLPTRRGVGYVYSSHYQTDDQALEVLKSNLTLDETSQLNFKKIKFTPGHREKFWHKNAVAIGMAAGFLEPLEASALVLIEISAQMIAEQFPVNRQSMLGLANQYNQTSLYRWQRIIDFLKLHYVLSNRPEKFWQDNRNPESIPKSLSALLDLWQHMPPHDQQFPHAVEVFPAASYRYVLFGMGFQTRLTDHGLNLTAKTHADEHFQNNQIATDQLIQSLPNNRVLLQQIYQYGLQKI</sequence>
<dbReference type="Proteomes" id="UP001467690">
    <property type="component" value="Unassembled WGS sequence"/>
</dbReference>
<evidence type="ECO:0000313" key="2">
    <source>
        <dbReference type="Proteomes" id="UP001467690"/>
    </source>
</evidence>
<dbReference type="InterPro" id="IPR006905">
    <property type="entry name" value="Flavin_halogenase"/>
</dbReference>
<dbReference type="EMBL" id="JBELOE010000228">
    <property type="protein sequence ID" value="MER2492743.1"/>
    <property type="molecule type" value="Genomic_DNA"/>
</dbReference>
<dbReference type="InterPro" id="IPR050816">
    <property type="entry name" value="Flavin-dep_Halogenase_NPB"/>
</dbReference>
<dbReference type="PANTHER" id="PTHR43747:SF4">
    <property type="entry name" value="FLAVIN-DEPENDENT TRYPTOPHAN HALOGENASE"/>
    <property type="match status" value="1"/>
</dbReference>
<dbReference type="Pfam" id="PF04820">
    <property type="entry name" value="Trp_halogenase"/>
    <property type="match status" value="1"/>
</dbReference>
<proteinExistence type="predicted"/>
<gene>
    <name evidence="1" type="ORF">ABS311_12730</name>
</gene>
<evidence type="ECO:0000313" key="1">
    <source>
        <dbReference type="EMBL" id="MER2492743.1"/>
    </source>
</evidence>
<dbReference type="InterPro" id="IPR036188">
    <property type="entry name" value="FAD/NAD-bd_sf"/>
</dbReference>
<dbReference type="InterPro" id="IPR033856">
    <property type="entry name" value="Trp_halogen"/>
</dbReference>
<keyword evidence="2" id="KW-1185">Reference proteome</keyword>
<reference evidence="1 2" key="1">
    <citation type="submission" date="2024-06" db="EMBL/GenBank/DDBJ databases">
        <authorList>
            <person name="Chen R.Y."/>
        </authorList>
    </citation>
    <scope>NUCLEOTIDE SEQUENCE [LARGE SCALE GENOMIC DNA]</scope>
    <source>
        <strain evidence="1 2">D2</strain>
    </source>
</reference>
<name>A0ABV1RII0_9ALTE</name>
<dbReference type="Gene3D" id="3.50.50.60">
    <property type="entry name" value="FAD/NAD(P)-binding domain"/>
    <property type="match status" value="1"/>
</dbReference>
<dbReference type="PIRSF" id="PIRSF011396">
    <property type="entry name" value="Trp_halogenase"/>
    <property type="match status" value="1"/>
</dbReference>
<protein>
    <submittedName>
        <fullName evidence="1">Tryptophan halogenase family protein</fullName>
    </submittedName>
</protein>
<accession>A0ABV1RII0</accession>
<dbReference type="PANTHER" id="PTHR43747">
    <property type="entry name" value="FAD-BINDING PROTEIN"/>
    <property type="match status" value="1"/>
</dbReference>